<dbReference type="InParanoid" id="A0A3N4MI92"/>
<feature type="binding site" evidence="8">
    <location>
        <position position="234"/>
    </location>
    <ligand>
        <name>Zn(2+)</name>
        <dbReference type="ChEBI" id="CHEBI:29105"/>
        <note>catalytic</note>
    </ligand>
</feature>
<name>A0A3N4MI92_9PEZI</name>
<gene>
    <name evidence="10" type="ORF">L211DRAFT_855316</name>
</gene>
<keyword evidence="7" id="KW-0479">Metal-binding</keyword>
<evidence type="ECO:0000256" key="4">
    <source>
        <dbReference type="ARBA" id="ARBA00022801"/>
    </source>
</evidence>
<feature type="binding site" evidence="7">
    <location>
        <position position="28"/>
    </location>
    <ligand>
        <name>Ca(2+)</name>
        <dbReference type="ChEBI" id="CHEBI:29108"/>
    </ligand>
</feature>
<dbReference type="InterPro" id="IPR008901">
    <property type="entry name" value="ACER"/>
</dbReference>
<feature type="binding site" evidence="7">
    <location>
        <position position="39"/>
    </location>
    <ligand>
        <name>Ca(2+)</name>
        <dbReference type="ChEBI" id="CHEBI:29108"/>
    </ligand>
</feature>
<keyword evidence="3 9" id="KW-0812">Transmembrane</keyword>
<evidence type="ECO:0000256" key="2">
    <source>
        <dbReference type="ARBA" id="ARBA00009780"/>
    </source>
</evidence>
<feature type="transmembrane region" description="Helical" evidence="9">
    <location>
        <begin position="149"/>
        <end position="167"/>
    </location>
</feature>
<comment type="subcellular location">
    <subcellularLocation>
        <location evidence="1">Membrane</location>
        <topology evidence="1">Multi-pass membrane protein</topology>
    </subcellularLocation>
</comment>
<evidence type="ECO:0000256" key="1">
    <source>
        <dbReference type="ARBA" id="ARBA00004141"/>
    </source>
</evidence>
<evidence type="ECO:0000313" key="11">
    <source>
        <dbReference type="Proteomes" id="UP000267821"/>
    </source>
</evidence>
<evidence type="ECO:0000256" key="5">
    <source>
        <dbReference type="ARBA" id="ARBA00022989"/>
    </source>
</evidence>
<feature type="transmembrane region" description="Helical" evidence="9">
    <location>
        <begin position="124"/>
        <end position="143"/>
    </location>
</feature>
<dbReference type="EMBL" id="ML121529">
    <property type="protein sequence ID" value="RPB28295.1"/>
    <property type="molecule type" value="Genomic_DNA"/>
</dbReference>
<dbReference type="GO" id="GO:0046514">
    <property type="term" value="P:ceramide catabolic process"/>
    <property type="evidence" value="ECO:0007669"/>
    <property type="project" value="TreeGrafter"/>
</dbReference>
<dbReference type="PANTHER" id="PTHR46187">
    <property type="entry name" value="ALKALINE CERAMIDASE 3"/>
    <property type="match status" value="1"/>
</dbReference>
<evidence type="ECO:0000256" key="6">
    <source>
        <dbReference type="ARBA" id="ARBA00023136"/>
    </source>
</evidence>
<dbReference type="GO" id="GO:0046513">
    <property type="term" value="P:ceramide biosynthetic process"/>
    <property type="evidence" value="ECO:0007669"/>
    <property type="project" value="TreeGrafter"/>
</dbReference>
<dbReference type="GO" id="GO:0005789">
    <property type="term" value="C:endoplasmic reticulum membrane"/>
    <property type="evidence" value="ECO:0007669"/>
    <property type="project" value="TreeGrafter"/>
</dbReference>
<keyword evidence="6 9" id="KW-0472">Membrane</keyword>
<dbReference type="AlphaFoldDB" id="A0A3N4MI92"/>
<comment type="similarity">
    <text evidence="2">Belongs to the alkaline ceramidase family.</text>
</comment>
<dbReference type="Pfam" id="PF05875">
    <property type="entry name" value="Ceramidase"/>
    <property type="match status" value="1"/>
</dbReference>
<dbReference type="PANTHER" id="PTHR46187:SF3">
    <property type="entry name" value="ALKALINE CERAMIDASE 3"/>
    <property type="match status" value="1"/>
</dbReference>
<evidence type="ECO:0000256" key="3">
    <source>
        <dbReference type="ARBA" id="ARBA00022692"/>
    </source>
</evidence>
<feature type="transmembrane region" description="Helical" evidence="9">
    <location>
        <begin position="231"/>
        <end position="250"/>
    </location>
</feature>
<feature type="transmembrane region" description="Helical" evidence="9">
    <location>
        <begin position="92"/>
        <end position="112"/>
    </location>
</feature>
<reference evidence="10 11" key="1">
    <citation type="journal article" date="2018" name="Nat. Ecol. Evol.">
        <title>Pezizomycetes genomes reveal the molecular basis of ectomycorrhizal truffle lifestyle.</title>
        <authorList>
            <person name="Murat C."/>
            <person name="Payen T."/>
            <person name="Noel B."/>
            <person name="Kuo A."/>
            <person name="Morin E."/>
            <person name="Chen J."/>
            <person name="Kohler A."/>
            <person name="Krizsan K."/>
            <person name="Balestrini R."/>
            <person name="Da Silva C."/>
            <person name="Montanini B."/>
            <person name="Hainaut M."/>
            <person name="Levati E."/>
            <person name="Barry K.W."/>
            <person name="Belfiori B."/>
            <person name="Cichocki N."/>
            <person name="Clum A."/>
            <person name="Dockter R.B."/>
            <person name="Fauchery L."/>
            <person name="Guy J."/>
            <person name="Iotti M."/>
            <person name="Le Tacon F."/>
            <person name="Lindquist E.A."/>
            <person name="Lipzen A."/>
            <person name="Malagnac F."/>
            <person name="Mello A."/>
            <person name="Molinier V."/>
            <person name="Miyauchi S."/>
            <person name="Poulain J."/>
            <person name="Riccioni C."/>
            <person name="Rubini A."/>
            <person name="Sitrit Y."/>
            <person name="Splivallo R."/>
            <person name="Traeger S."/>
            <person name="Wang M."/>
            <person name="Zifcakova L."/>
            <person name="Wipf D."/>
            <person name="Zambonelli A."/>
            <person name="Paolocci F."/>
            <person name="Nowrousian M."/>
            <person name="Ottonello S."/>
            <person name="Baldrian P."/>
            <person name="Spatafora J.W."/>
            <person name="Henrissat B."/>
            <person name="Nagy L.G."/>
            <person name="Aury J.M."/>
            <person name="Wincker P."/>
            <person name="Grigoriev I.V."/>
            <person name="Bonfante P."/>
            <person name="Martin F.M."/>
        </authorList>
    </citation>
    <scope>NUCLEOTIDE SEQUENCE [LARGE SCALE GENOMIC DNA]</scope>
    <source>
        <strain evidence="10 11">ATCC MYA-4762</strain>
    </source>
</reference>
<accession>A0A3N4MI92</accession>
<feature type="binding site" evidence="7">
    <location>
        <position position="26"/>
    </location>
    <ligand>
        <name>Ca(2+)</name>
        <dbReference type="ChEBI" id="CHEBI:29108"/>
    </ligand>
</feature>
<dbReference type="GO" id="GO:0046872">
    <property type="term" value="F:metal ion binding"/>
    <property type="evidence" value="ECO:0007669"/>
    <property type="project" value="UniProtKB-KW"/>
</dbReference>
<proteinExistence type="inferred from homology"/>
<keyword evidence="11" id="KW-1185">Reference proteome</keyword>
<dbReference type="GO" id="GO:0016811">
    <property type="term" value="F:hydrolase activity, acting on carbon-nitrogen (but not peptide) bonds, in linear amides"/>
    <property type="evidence" value="ECO:0007669"/>
    <property type="project" value="InterPro"/>
</dbReference>
<protein>
    <submittedName>
        <fullName evidence="10">Alkaline phytoceramidase</fullName>
    </submittedName>
</protein>
<evidence type="ECO:0000256" key="7">
    <source>
        <dbReference type="PIRSR" id="PIRSR608901-1"/>
    </source>
</evidence>
<keyword evidence="8" id="KW-0862">Zinc</keyword>
<evidence type="ECO:0000256" key="8">
    <source>
        <dbReference type="PIRSR" id="PIRSR608901-2"/>
    </source>
</evidence>
<feature type="binding site" evidence="8">
    <location>
        <position position="87"/>
    </location>
    <ligand>
        <name>Zn(2+)</name>
        <dbReference type="ChEBI" id="CHEBI:29105"/>
        <note>catalytic</note>
    </ligand>
</feature>
<comment type="cofactor">
    <cofactor evidence="8">
        <name>Zn(2+)</name>
        <dbReference type="ChEBI" id="CHEBI:29105"/>
    </cofactor>
</comment>
<sequence length="303" mass="34881">MWRIPAIAYGDGNHPMWGPVTSTINWCEEDYIVTTYCAELINSLTNLMFVYVSGKGIWNCIKHGHDSVFLATWISFLIVGLGSFLFHSTLWYSMQLVDELSMINTTLIMWFATFGHKQSKRFNWVLALFLISVLVIVASVYHYLGDPVFHQNVYAILTIIVIGRSWYQVHTCVKETSPEHYRNMRDMVLLGLASVGAAFILWNLDTIFCGRLRDVRREIGMPWGFVLEGHAHWHLLTGLGGYFYITYGLYLRYVLDQRTDEYEFIWPSRLTALPCVRRRPGFVKGIKLVNGVNETDGASKKNL</sequence>
<dbReference type="STRING" id="1051890.A0A3N4MI92"/>
<keyword evidence="7" id="KW-0106">Calcium</keyword>
<keyword evidence="4" id="KW-0378">Hydrolase</keyword>
<feature type="transmembrane region" description="Helical" evidence="9">
    <location>
        <begin position="68"/>
        <end position="86"/>
    </location>
</feature>
<feature type="transmembrane region" description="Helical" evidence="9">
    <location>
        <begin position="187"/>
        <end position="204"/>
    </location>
</feature>
<organism evidence="10 11">
    <name type="scientific">Terfezia boudieri ATCC MYA-4762</name>
    <dbReference type="NCBI Taxonomy" id="1051890"/>
    <lineage>
        <taxon>Eukaryota</taxon>
        <taxon>Fungi</taxon>
        <taxon>Dikarya</taxon>
        <taxon>Ascomycota</taxon>
        <taxon>Pezizomycotina</taxon>
        <taxon>Pezizomycetes</taxon>
        <taxon>Pezizales</taxon>
        <taxon>Pezizaceae</taxon>
        <taxon>Terfezia</taxon>
    </lineage>
</organism>
<feature type="binding site" evidence="8">
    <location>
        <position position="230"/>
    </location>
    <ligand>
        <name>Zn(2+)</name>
        <dbReference type="ChEBI" id="CHEBI:29105"/>
        <note>catalytic</note>
    </ligand>
</feature>
<evidence type="ECO:0000256" key="9">
    <source>
        <dbReference type="SAM" id="Phobius"/>
    </source>
</evidence>
<evidence type="ECO:0000313" key="10">
    <source>
        <dbReference type="EMBL" id="RPB28295.1"/>
    </source>
</evidence>
<dbReference type="Proteomes" id="UP000267821">
    <property type="component" value="Unassembled WGS sequence"/>
</dbReference>
<dbReference type="FunCoup" id="A0A3N4MI92">
    <property type="interactions" value="580"/>
</dbReference>
<keyword evidence="5 9" id="KW-1133">Transmembrane helix</keyword>
<dbReference type="OrthoDB" id="187171at2759"/>